<organism evidence="1 2">
    <name type="scientific">Thermanaerothrix solaris</name>
    <dbReference type="NCBI Taxonomy" id="3058434"/>
    <lineage>
        <taxon>Bacteria</taxon>
        <taxon>Bacillati</taxon>
        <taxon>Chloroflexota</taxon>
        <taxon>Anaerolineae</taxon>
        <taxon>Anaerolineales</taxon>
        <taxon>Anaerolineaceae</taxon>
        <taxon>Thermanaerothrix</taxon>
    </lineage>
</organism>
<evidence type="ECO:0000313" key="2">
    <source>
        <dbReference type="Proteomes" id="UP001254165"/>
    </source>
</evidence>
<accession>A0ABU3NQA6</accession>
<keyword evidence="2" id="KW-1185">Reference proteome</keyword>
<dbReference type="EMBL" id="JAUHMF010000002">
    <property type="protein sequence ID" value="MDT8898996.1"/>
    <property type="molecule type" value="Genomic_DNA"/>
</dbReference>
<dbReference type="Pfam" id="PF04525">
    <property type="entry name" value="LOR"/>
    <property type="match status" value="1"/>
</dbReference>
<dbReference type="RefSeq" id="WP_315625672.1">
    <property type="nucleotide sequence ID" value="NZ_JAUHMF010000002.1"/>
</dbReference>
<dbReference type="Proteomes" id="UP001254165">
    <property type="component" value="Unassembled WGS sequence"/>
</dbReference>
<sequence length="194" mass="22327">MMESIFGYTHYLLRRQVLALTGTVRIYTPQGEMALFCRQRMFRLKEDIRVYRDESMAQEVLQIRARQVLDFSAAYDVVESASGMKVGALRRRGWQSLARDEWQILNASDEIIGTVQEDSLGRALLRRFLLGSLLPQHYLATLGTTLVAEYRQRFHLFGYVMEIDFSTDPARQFDRRLGLAVAILLAIIEGKQSS</sequence>
<gene>
    <name evidence="1" type="ORF">QYE77_12045</name>
</gene>
<comment type="caution">
    <text evidence="1">The sequence shown here is derived from an EMBL/GenBank/DDBJ whole genome shotgun (WGS) entry which is preliminary data.</text>
</comment>
<proteinExistence type="predicted"/>
<protein>
    <submittedName>
        <fullName evidence="1">Uncharacterized protein</fullName>
    </submittedName>
</protein>
<evidence type="ECO:0000313" key="1">
    <source>
        <dbReference type="EMBL" id="MDT8898996.1"/>
    </source>
</evidence>
<dbReference type="InterPro" id="IPR007612">
    <property type="entry name" value="LOR"/>
</dbReference>
<name>A0ABU3NQA6_9CHLR</name>
<reference evidence="1 2" key="1">
    <citation type="submission" date="2023-07" db="EMBL/GenBank/DDBJ databases">
        <title>Novel species of Thermanaerothrix with wide hydrolytic capabilities.</title>
        <authorList>
            <person name="Zayulina K.S."/>
            <person name="Podosokorskaya O.A."/>
            <person name="Elcheninov A.G."/>
        </authorList>
    </citation>
    <scope>NUCLEOTIDE SEQUENCE [LARGE SCALE GENOMIC DNA]</scope>
    <source>
        <strain evidence="1 2">4228-RoL</strain>
    </source>
</reference>